<evidence type="ECO:0000313" key="2">
    <source>
        <dbReference type="EMBL" id="RDG35348.1"/>
    </source>
</evidence>
<accession>A0A370B0H4</accession>
<protein>
    <submittedName>
        <fullName evidence="2">Uncharacterized protein</fullName>
    </submittedName>
</protein>
<dbReference type="AlphaFoldDB" id="A0A370B0H4"/>
<gene>
    <name evidence="2" type="ORF">DVH02_25745</name>
</gene>
<comment type="caution">
    <text evidence="2">The sequence shown here is derived from an EMBL/GenBank/DDBJ whole genome shotgun (WGS) entry which is preliminary data.</text>
</comment>
<dbReference type="Proteomes" id="UP000253741">
    <property type="component" value="Unassembled WGS sequence"/>
</dbReference>
<organism evidence="2 3">
    <name type="scientific">Streptomyces corynorhini</name>
    <dbReference type="NCBI Taxonomy" id="2282652"/>
    <lineage>
        <taxon>Bacteria</taxon>
        <taxon>Bacillati</taxon>
        <taxon>Actinomycetota</taxon>
        <taxon>Actinomycetes</taxon>
        <taxon>Kitasatosporales</taxon>
        <taxon>Streptomycetaceae</taxon>
        <taxon>Streptomyces</taxon>
    </lineage>
</organism>
<evidence type="ECO:0000256" key="1">
    <source>
        <dbReference type="SAM" id="MobiDB-lite"/>
    </source>
</evidence>
<proteinExistence type="predicted"/>
<dbReference type="OrthoDB" id="10009124at2"/>
<evidence type="ECO:0000313" key="3">
    <source>
        <dbReference type="Proteomes" id="UP000253741"/>
    </source>
</evidence>
<dbReference type="RefSeq" id="WP_114626243.1">
    <property type="nucleotide sequence ID" value="NZ_QQNA01000229.1"/>
</dbReference>
<dbReference type="EMBL" id="QQNA01000229">
    <property type="protein sequence ID" value="RDG35348.1"/>
    <property type="molecule type" value="Genomic_DNA"/>
</dbReference>
<keyword evidence="3" id="KW-1185">Reference proteome</keyword>
<sequence>MTEASYPQTTRTAYDSDAAAVAIAAVDWMAPDRTADRIADPMGGAGLVLDARMIRGTDERARPRQGRPAFFVAHEPETSRG</sequence>
<reference evidence="2 3" key="1">
    <citation type="submission" date="2018-07" db="EMBL/GenBank/DDBJ databases">
        <title>Streptomyces species from bats.</title>
        <authorList>
            <person name="Dunlap C."/>
        </authorList>
    </citation>
    <scope>NUCLEOTIDE SEQUENCE [LARGE SCALE GENOMIC DNA]</scope>
    <source>
        <strain evidence="2 3">AC230</strain>
    </source>
</reference>
<feature type="region of interest" description="Disordered" evidence="1">
    <location>
        <begin position="59"/>
        <end position="81"/>
    </location>
</feature>
<name>A0A370B0H4_9ACTN</name>